<dbReference type="EMBL" id="CACSLK010004199">
    <property type="protein sequence ID" value="CAA0810000.1"/>
    <property type="molecule type" value="Genomic_DNA"/>
</dbReference>
<feature type="domain" description="KIB1-4 beta-propeller" evidence="1">
    <location>
        <begin position="44"/>
        <end position="141"/>
    </location>
</feature>
<dbReference type="Pfam" id="PF03478">
    <property type="entry name" value="Beta-prop_KIB1-4"/>
    <property type="match status" value="1"/>
</dbReference>
<proteinExistence type="predicted"/>
<reference evidence="2" key="1">
    <citation type="submission" date="2019-12" db="EMBL/GenBank/DDBJ databases">
        <authorList>
            <person name="Scholes J."/>
        </authorList>
    </citation>
    <scope>NUCLEOTIDE SEQUENCE</scope>
</reference>
<dbReference type="PANTHER" id="PTHR40891">
    <property type="entry name" value="DUF295 DOMAIN-CONTAINING PROTEIN"/>
    <property type="match status" value="1"/>
</dbReference>
<dbReference type="Proteomes" id="UP001153555">
    <property type="component" value="Unassembled WGS sequence"/>
</dbReference>
<organism evidence="2 3">
    <name type="scientific">Striga hermonthica</name>
    <name type="common">Purple witchweed</name>
    <name type="synonym">Buchnera hermonthica</name>
    <dbReference type="NCBI Taxonomy" id="68872"/>
    <lineage>
        <taxon>Eukaryota</taxon>
        <taxon>Viridiplantae</taxon>
        <taxon>Streptophyta</taxon>
        <taxon>Embryophyta</taxon>
        <taxon>Tracheophyta</taxon>
        <taxon>Spermatophyta</taxon>
        <taxon>Magnoliopsida</taxon>
        <taxon>eudicotyledons</taxon>
        <taxon>Gunneridae</taxon>
        <taxon>Pentapetalae</taxon>
        <taxon>asterids</taxon>
        <taxon>lamiids</taxon>
        <taxon>Lamiales</taxon>
        <taxon>Orobanchaceae</taxon>
        <taxon>Buchnereae</taxon>
        <taxon>Striga</taxon>
    </lineage>
</organism>
<keyword evidence="3" id="KW-1185">Reference proteome</keyword>
<dbReference type="InterPro" id="IPR005174">
    <property type="entry name" value="KIB1-4_b-propeller"/>
</dbReference>
<evidence type="ECO:0000259" key="1">
    <source>
        <dbReference type="Pfam" id="PF03478"/>
    </source>
</evidence>
<evidence type="ECO:0000313" key="3">
    <source>
        <dbReference type="Proteomes" id="UP001153555"/>
    </source>
</evidence>
<dbReference type="AlphaFoldDB" id="A0A9N7MG74"/>
<sequence>MLVLEDEVLEFVTVHVVSGGVELIPLLDELGQTLEVPLSRRKSLTWHESHLIEAPGGRGLLLVMKLFRGSLFEGGVDFKVFWVEVAADRQMECVELESVDELTFFVNYLGSSFCHISKKGVCRPNSIYYTDEIGRAVKVYDLGERSTTVLMPFRYAGRCVSISYWVDIPNIPEPEAEPPEVEQEP</sequence>
<accession>A0A9N7MG74</accession>
<comment type="caution">
    <text evidence="2">The sequence shown here is derived from an EMBL/GenBank/DDBJ whole genome shotgun (WGS) entry which is preliminary data.</text>
</comment>
<dbReference type="OrthoDB" id="817791at2759"/>
<evidence type="ECO:0000313" key="2">
    <source>
        <dbReference type="EMBL" id="CAA0810000.1"/>
    </source>
</evidence>
<dbReference type="PANTHER" id="PTHR40891:SF1">
    <property type="entry name" value="DUF295 DOMAIN-CONTAINING PROTEIN"/>
    <property type="match status" value="1"/>
</dbReference>
<gene>
    <name evidence="2" type="ORF">SHERM_11909</name>
</gene>
<name>A0A9N7MG74_STRHE</name>
<protein>
    <recommendedName>
        <fullName evidence="1">KIB1-4 beta-propeller domain-containing protein</fullName>
    </recommendedName>
</protein>